<dbReference type="InterPro" id="IPR036188">
    <property type="entry name" value="FAD/NAD-bd_sf"/>
</dbReference>
<dbReference type="PROSITE" id="PS00624">
    <property type="entry name" value="GMC_OXRED_2"/>
    <property type="match status" value="1"/>
</dbReference>
<dbReference type="InterPro" id="IPR012132">
    <property type="entry name" value="GMC_OxRdtase"/>
</dbReference>
<dbReference type="InterPro" id="IPR000172">
    <property type="entry name" value="GMC_OxRdtase_N"/>
</dbReference>
<evidence type="ECO:0000256" key="1">
    <source>
        <dbReference type="ARBA" id="ARBA00010790"/>
    </source>
</evidence>
<keyword evidence="2" id="KW-0285">Flavoprotein</keyword>
<comment type="cofactor">
    <cofactor evidence="2">
        <name>FAD</name>
        <dbReference type="ChEBI" id="CHEBI:57692"/>
    </cofactor>
</comment>
<evidence type="ECO:0000313" key="6">
    <source>
        <dbReference type="Proteomes" id="UP000469558"/>
    </source>
</evidence>
<dbReference type="PANTHER" id="PTHR11552">
    <property type="entry name" value="GLUCOSE-METHANOL-CHOLINE GMC OXIDOREDUCTASE"/>
    <property type="match status" value="1"/>
</dbReference>
<name>A0A8T9BVG8_9HELO</name>
<dbReference type="Proteomes" id="UP000469558">
    <property type="component" value="Unassembled WGS sequence"/>
</dbReference>
<gene>
    <name evidence="5" type="primary">SDH_1</name>
    <name evidence="5" type="ORF">LSUE1_G007264</name>
</gene>
<dbReference type="InterPro" id="IPR007867">
    <property type="entry name" value="GMC_OxRtase_C"/>
</dbReference>
<dbReference type="SUPFAM" id="SSF54373">
    <property type="entry name" value="FAD-linked reductases, C-terminal domain"/>
    <property type="match status" value="1"/>
</dbReference>
<feature type="region of interest" description="Disordered" evidence="3">
    <location>
        <begin position="151"/>
        <end position="172"/>
    </location>
</feature>
<dbReference type="PIRSF" id="PIRSF000137">
    <property type="entry name" value="Alcohol_oxidase"/>
    <property type="match status" value="1"/>
</dbReference>
<protein>
    <submittedName>
        <fullName evidence="5">L-sorbose 1-dehydrogenase</fullName>
    </submittedName>
</protein>
<dbReference type="Gene3D" id="3.50.50.60">
    <property type="entry name" value="FAD/NAD(P)-binding domain"/>
    <property type="match status" value="1"/>
</dbReference>
<reference evidence="5 6" key="1">
    <citation type="submission" date="2018-05" db="EMBL/GenBank/DDBJ databases">
        <title>Genome sequencing and assembly of the regulated plant pathogen Lachnellula willkommii and related sister species for the development of diagnostic species identification markers.</title>
        <authorList>
            <person name="Giroux E."/>
            <person name="Bilodeau G."/>
        </authorList>
    </citation>
    <scope>NUCLEOTIDE SEQUENCE [LARGE SCALE GENOMIC DNA]</scope>
    <source>
        <strain evidence="5 6">CBS 268.59</strain>
    </source>
</reference>
<evidence type="ECO:0000259" key="4">
    <source>
        <dbReference type="PROSITE" id="PS00624"/>
    </source>
</evidence>
<keyword evidence="6" id="KW-1185">Reference proteome</keyword>
<dbReference type="Pfam" id="PF05199">
    <property type="entry name" value="GMC_oxred_C"/>
    <property type="match status" value="1"/>
</dbReference>
<dbReference type="OrthoDB" id="269227at2759"/>
<feature type="binding site" evidence="2">
    <location>
        <begin position="109"/>
        <end position="112"/>
    </location>
    <ligand>
        <name>FAD</name>
        <dbReference type="ChEBI" id="CHEBI:57692"/>
    </ligand>
</feature>
<dbReference type="SUPFAM" id="SSF51905">
    <property type="entry name" value="FAD/NAD(P)-binding domain"/>
    <property type="match status" value="1"/>
</dbReference>
<comment type="caution">
    <text evidence="5">The sequence shown here is derived from an EMBL/GenBank/DDBJ whole genome shotgun (WGS) entry which is preliminary data.</text>
</comment>
<dbReference type="Gene3D" id="3.30.560.10">
    <property type="entry name" value="Glucose Oxidase, domain 3"/>
    <property type="match status" value="1"/>
</dbReference>
<keyword evidence="2" id="KW-0274">FAD</keyword>
<proteinExistence type="inferred from homology"/>
<sequence length="592" mass="65355">MWWPFTPKYPERSPEEVNALEFDYVVVGGGTAGCVLASRLSEDPDVSVLVLERGVANDTWLSRVPMISFNIYDPQFGAVTWESEPMKRCENRKLPLFTGEVLGGNSRINGTVYTRGSTADYNAWVAMGRTEWSYDKVLPYFVKAQTSISRPKSAYSGDSGSSNPSRPPRPEAPWSQSIISWNMLIKSSVRKTVIDWGLSSIDDINAPDAPSDGFGLFDLTMSKNRKRVSTLEAFLPKTLALERRKNLTICTNAIVSRIEFPDGKTGHKAERVLFQYADRRSPQAFSAKAKKEVIVSTGAIGSPQILMLSGIGPREHLEECGIQTVRDLQGVGSNLSDHMAVPITWQVPAAESLTHLISSPLKAFLEFMKYVFLGTGILSLPVQMMSIFVRASSISDDELNFIGPASSDTKVASLAPTELLPDFEFMPLPIGGTDDYAEHKRRFFHMGLFTFLTTLLRPKSRGTVRLASSDPFDRPKVDCNFMSDPEDWPMIRKAIRVAMKLSSGLKSQGYPLMQSALTPESDSDDDINKMAPESDDVPGVVADDLRVHGFSNLRVCDASIFPQTVCTHTQAPVVMVAEKCADMIKASHSKNP</sequence>
<dbReference type="Pfam" id="PF00732">
    <property type="entry name" value="GMC_oxred_N"/>
    <property type="match status" value="1"/>
</dbReference>
<organism evidence="5 6">
    <name type="scientific">Lachnellula suecica</name>
    <dbReference type="NCBI Taxonomy" id="602035"/>
    <lineage>
        <taxon>Eukaryota</taxon>
        <taxon>Fungi</taxon>
        <taxon>Dikarya</taxon>
        <taxon>Ascomycota</taxon>
        <taxon>Pezizomycotina</taxon>
        <taxon>Leotiomycetes</taxon>
        <taxon>Helotiales</taxon>
        <taxon>Lachnaceae</taxon>
        <taxon>Lachnellula</taxon>
    </lineage>
</organism>
<feature type="binding site" evidence="2">
    <location>
        <position position="255"/>
    </location>
    <ligand>
        <name>FAD</name>
        <dbReference type="ChEBI" id="CHEBI:57692"/>
    </ligand>
</feature>
<dbReference type="EMBL" id="QGMK01001786">
    <property type="protein sequence ID" value="TVY64255.1"/>
    <property type="molecule type" value="Genomic_DNA"/>
</dbReference>
<feature type="compositionally biased region" description="Low complexity" evidence="3">
    <location>
        <begin position="151"/>
        <end position="164"/>
    </location>
</feature>
<dbReference type="GO" id="GO:0050660">
    <property type="term" value="F:flavin adenine dinucleotide binding"/>
    <property type="evidence" value="ECO:0007669"/>
    <property type="project" value="InterPro"/>
</dbReference>
<evidence type="ECO:0000256" key="3">
    <source>
        <dbReference type="SAM" id="MobiDB-lite"/>
    </source>
</evidence>
<dbReference type="PANTHER" id="PTHR11552:SF219">
    <property type="entry name" value="GLUCOSE-METHANOL-CHOLINE OXIDOREDUCTASE N-TERMINAL DOMAIN-CONTAINING PROTEIN"/>
    <property type="match status" value="1"/>
</dbReference>
<comment type="similarity">
    <text evidence="1">Belongs to the GMC oxidoreductase family.</text>
</comment>
<dbReference type="GO" id="GO:0016614">
    <property type="term" value="F:oxidoreductase activity, acting on CH-OH group of donors"/>
    <property type="evidence" value="ECO:0007669"/>
    <property type="project" value="InterPro"/>
</dbReference>
<feature type="domain" description="Glucose-methanol-choline oxidoreductase N-terminal" evidence="4">
    <location>
        <begin position="298"/>
        <end position="312"/>
    </location>
</feature>
<feature type="binding site" evidence="2">
    <location>
        <position position="101"/>
    </location>
    <ligand>
        <name>FAD</name>
        <dbReference type="ChEBI" id="CHEBI:57692"/>
    </ligand>
</feature>
<dbReference type="AlphaFoldDB" id="A0A8T9BVG8"/>
<evidence type="ECO:0000313" key="5">
    <source>
        <dbReference type="EMBL" id="TVY64255.1"/>
    </source>
</evidence>
<accession>A0A8T9BVG8</accession>
<evidence type="ECO:0000256" key="2">
    <source>
        <dbReference type="PIRSR" id="PIRSR000137-2"/>
    </source>
</evidence>